<keyword evidence="9" id="KW-0675">Receptor</keyword>
<reference evidence="14" key="1">
    <citation type="journal article" date="2016" name="Insect Biochem. Mol. Biol.">
        <title>Multifaceted biological insights from a draft genome sequence of the tobacco hornworm moth, Manduca sexta.</title>
        <authorList>
            <person name="Kanost M.R."/>
            <person name="Arrese E.L."/>
            <person name="Cao X."/>
            <person name="Chen Y.R."/>
            <person name="Chellapilla S."/>
            <person name="Goldsmith M.R."/>
            <person name="Grosse-Wilde E."/>
            <person name="Heckel D.G."/>
            <person name="Herndon N."/>
            <person name="Jiang H."/>
            <person name="Papanicolaou A."/>
            <person name="Qu J."/>
            <person name="Soulages J.L."/>
            <person name="Vogel H."/>
            <person name="Walters J."/>
            <person name="Waterhouse R.M."/>
            <person name="Ahn S.J."/>
            <person name="Almeida F.C."/>
            <person name="An C."/>
            <person name="Aqrawi P."/>
            <person name="Bretschneider A."/>
            <person name="Bryant W.B."/>
            <person name="Bucks S."/>
            <person name="Chao H."/>
            <person name="Chevignon G."/>
            <person name="Christen J.M."/>
            <person name="Clarke D.F."/>
            <person name="Dittmer N.T."/>
            <person name="Ferguson L.C.F."/>
            <person name="Garavelou S."/>
            <person name="Gordon K.H.J."/>
            <person name="Gunaratna R.T."/>
            <person name="Han Y."/>
            <person name="Hauser F."/>
            <person name="He Y."/>
            <person name="Heidel-Fischer H."/>
            <person name="Hirsh A."/>
            <person name="Hu Y."/>
            <person name="Jiang H."/>
            <person name="Kalra D."/>
            <person name="Klinner C."/>
            <person name="Konig C."/>
            <person name="Kovar C."/>
            <person name="Kroll A.R."/>
            <person name="Kuwar S.S."/>
            <person name="Lee S.L."/>
            <person name="Lehman R."/>
            <person name="Li K."/>
            <person name="Li Z."/>
            <person name="Liang H."/>
            <person name="Lovelace S."/>
            <person name="Lu Z."/>
            <person name="Mansfield J.H."/>
            <person name="McCulloch K.J."/>
            <person name="Mathew T."/>
            <person name="Morton B."/>
            <person name="Muzny D.M."/>
            <person name="Neunemann D."/>
            <person name="Ongeri F."/>
            <person name="Pauchet Y."/>
            <person name="Pu L.L."/>
            <person name="Pyrousis I."/>
            <person name="Rao X.J."/>
            <person name="Redding A."/>
            <person name="Roesel C."/>
            <person name="Sanchez-Gracia A."/>
            <person name="Schaack S."/>
            <person name="Shukla A."/>
            <person name="Tetreau G."/>
            <person name="Wang Y."/>
            <person name="Xiong G.H."/>
            <person name="Traut W."/>
            <person name="Walsh T.K."/>
            <person name="Worley K.C."/>
            <person name="Wu D."/>
            <person name="Wu W."/>
            <person name="Wu Y.Q."/>
            <person name="Zhang X."/>
            <person name="Zou Z."/>
            <person name="Zucker H."/>
            <person name="Briscoe A.D."/>
            <person name="Burmester T."/>
            <person name="Clem R.J."/>
            <person name="Feyereisen R."/>
            <person name="Grimmelikhuijzen C.J.P."/>
            <person name="Hamodrakas S.J."/>
            <person name="Hansson B.S."/>
            <person name="Huguet E."/>
            <person name="Jermiin L.S."/>
            <person name="Lan Q."/>
            <person name="Lehman H.K."/>
            <person name="Lorenzen M."/>
            <person name="Merzendorfer H."/>
            <person name="Michalopoulos I."/>
            <person name="Morton D.B."/>
            <person name="Muthukrishnan S."/>
            <person name="Oakeshott J.G."/>
            <person name="Palmer W."/>
            <person name="Park Y."/>
            <person name="Passarelli A.L."/>
            <person name="Rozas J."/>
            <person name="Schwartz L.M."/>
            <person name="Smith W."/>
            <person name="Southgate A."/>
            <person name="Vilcinskas A."/>
            <person name="Vogt R."/>
            <person name="Wang P."/>
            <person name="Werren J."/>
            <person name="Yu X.Q."/>
            <person name="Zhou J.J."/>
            <person name="Brown S.J."/>
            <person name="Scherer S.E."/>
            <person name="Richards S."/>
            <person name="Blissard G.W."/>
        </authorList>
    </citation>
    <scope>NUCLEOTIDE SEQUENCE</scope>
</reference>
<evidence type="ECO:0000313" key="15">
    <source>
        <dbReference type="Proteomes" id="UP000791440"/>
    </source>
</evidence>
<name>A0A921Z0P6_MANSE</name>
<keyword evidence="10" id="KW-0325">Glycoprotein</keyword>
<reference evidence="14" key="2">
    <citation type="submission" date="2020-12" db="EMBL/GenBank/DDBJ databases">
        <authorList>
            <person name="Kanost M."/>
        </authorList>
    </citation>
    <scope>NUCLEOTIDE SEQUENCE</scope>
</reference>
<evidence type="ECO:0000256" key="9">
    <source>
        <dbReference type="ARBA" id="ARBA00023170"/>
    </source>
</evidence>
<dbReference type="PANTHER" id="PTHR11923">
    <property type="entry name" value="SCAVENGER RECEPTOR CLASS B TYPE-1 SR-B1"/>
    <property type="match status" value="1"/>
</dbReference>
<sequence length="483" mass="54733">MAKCTGKLASTATIGLLLVILPVISLLLNPMRLIVNYATRVNKGSFMLETFQKEVEGAHLSLYVFNITNSDRFMTGQDDKLKVEEIGPFTYAEIRHNVDVDLNEEEGVMWFTPQMKLRFVPEKSISKPEFLNITVPNLALLSATSLISQYPSLIREGYNLFVRHLKSQPVISLDVHSYLWGYPDPLIAMAQKLVPGLINFDSFGIADRLYENSTMYRMKVGIRDEDRFSVKELKKFRRKDYNNTDVEPLESYTFENTYEGVAYPPGLSLQTPISIYRLGVCRTFDLVFQETKTMEYGFDAWKYRINNATFTRDCSRGFCGMMDLSKCTLGIPIGMSKAHFLHADPAIYHRVEGMKPNAEAHDSYFLVEPTVGITLSAALALQMNVNLGNITFNEATASFSNMVVPVVYIKVIQQDCFETIKDILRIIHITGPTVLLVLEIILFIVGIGLLAYSVVIYKKSCAHHKKKCLKEKQTAPLITYLKN</sequence>
<evidence type="ECO:0000313" key="14">
    <source>
        <dbReference type="EMBL" id="KAG6448157.1"/>
    </source>
</evidence>
<dbReference type="AlphaFoldDB" id="A0A921Z0P6"/>
<evidence type="ECO:0000256" key="11">
    <source>
        <dbReference type="ARBA" id="ARBA00040821"/>
    </source>
</evidence>
<evidence type="ECO:0000256" key="4">
    <source>
        <dbReference type="ARBA" id="ARBA00022475"/>
    </source>
</evidence>
<gene>
    <name evidence="14" type="ORF">O3G_MSEX005395</name>
</gene>
<keyword evidence="15" id="KW-1185">Reference proteome</keyword>
<dbReference type="EMBL" id="JH668354">
    <property type="protein sequence ID" value="KAG6448157.1"/>
    <property type="molecule type" value="Genomic_DNA"/>
</dbReference>
<keyword evidence="4" id="KW-1003">Cell membrane</keyword>
<evidence type="ECO:0000256" key="12">
    <source>
        <dbReference type="ARBA" id="ARBA00042244"/>
    </source>
</evidence>
<keyword evidence="6 13" id="KW-1133">Transmembrane helix</keyword>
<keyword evidence="8" id="KW-1015">Disulfide bond</keyword>
<evidence type="ECO:0000256" key="8">
    <source>
        <dbReference type="ARBA" id="ARBA00023157"/>
    </source>
</evidence>
<feature type="transmembrane region" description="Helical" evidence="13">
    <location>
        <begin position="434"/>
        <end position="457"/>
    </location>
</feature>
<evidence type="ECO:0000256" key="7">
    <source>
        <dbReference type="ARBA" id="ARBA00023136"/>
    </source>
</evidence>
<evidence type="ECO:0000256" key="13">
    <source>
        <dbReference type="SAM" id="Phobius"/>
    </source>
</evidence>
<dbReference type="GO" id="GO:0005901">
    <property type="term" value="C:caveola"/>
    <property type="evidence" value="ECO:0007669"/>
    <property type="project" value="UniProtKB-SubCell"/>
</dbReference>
<comment type="subcellular location">
    <subcellularLocation>
        <location evidence="2">Cell membrane</location>
        <topology evidence="2">Multi-pass membrane protein</topology>
    </subcellularLocation>
    <subcellularLocation>
        <location evidence="1">Membrane</location>
        <location evidence="1">Caveola</location>
        <topology evidence="1">Multi-pass membrane protein</topology>
    </subcellularLocation>
</comment>
<evidence type="ECO:0000256" key="1">
    <source>
        <dbReference type="ARBA" id="ARBA00004189"/>
    </source>
</evidence>
<keyword evidence="7 13" id="KW-0472">Membrane</keyword>
<comment type="caution">
    <text evidence="14">The sequence shown here is derived from an EMBL/GenBank/DDBJ whole genome shotgun (WGS) entry which is preliminary data.</text>
</comment>
<protein>
    <recommendedName>
        <fullName evidence="11">Scavenger receptor class B member 1</fullName>
    </recommendedName>
    <alternativeName>
        <fullName evidence="12">SR-BI</fullName>
    </alternativeName>
</protein>
<keyword evidence="5 13" id="KW-0812">Transmembrane</keyword>
<dbReference type="Proteomes" id="UP000791440">
    <property type="component" value="Unassembled WGS sequence"/>
</dbReference>
<dbReference type="GO" id="GO:0005044">
    <property type="term" value="F:scavenger receptor activity"/>
    <property type="evidence" value="ECO:0007669"/>
    <property type="project" value="TreeGrafter"/>
</dbReference>
<dbReference type="EMBL" id="JH668354">
    <property type="protein sequence ID" value="KAG6448158.1"/>
    <property type="molecule type" value="Genomic_DNA"/>
</dbReference>
<evidence type="ECO:0000256" key="2">
    <source>
        <dbReference type="ARBA" id="ARBA00004651"/>
    </source>
</evidence>
<dbReference type="GO" id="GO:0005737">
    <property type="term" value="C:cytoplasm"/>
    <property type="evidence" value="ECO:0007669"/>
    <property type="project" value="TreeGrafter"/>
</dbReference>
<accession>A0A921Z0P6</accession>
<comment type="similarity">
    <text evidence="3">Belongs to the CD36 family.</text>
</comment>
<proteinExistence type="inferred from homology"/>
<evidence type="ECO:0000256" key="3">
    <source>
        <dbReference type="ARBA" id="ARBA00010532"/>
    </source>
</evidence>
<organism evidence="14 15">
    <name type="scientific">Manduca sexta</name>
    <name type="common">Tobacco hawkmoth</name>
    <name type="synonym">Tobacco hornworm</name>
    <dbReference type="NCBI Taxonomy" id="7130"/>
    <lineage>
        <taxon>Eukaryota</taxon>
        <taxon>Metazoa</taxon>
        <taxon>Ecdysozoa</taxon>
        <taxon>Arthropoda</taxon>
        <taxon>Hexapoda</taxon>
        <taxon>Insecta</taxon>
        <taxon>Pterygota</taxon>
        <taxon>Neoptera</taxon>
        <taxon>Endopterygota</taxon>
        <taxon>Lepidoptera</taxon>
        <taxon>Glossata</taxon>
        <taxon>Ditrysia</taxon>
        <taxon>Bombycoidea</taxon>
        <taxon>Sphingidae</taxon>
        <taxon>Sphinginae</taxon>
        <taxon>Sphingini</taxon>
        <taxon>Manduca</taxon>
    </lineage>
</organism>
<evidence type="ECO:0000256" key="5">
    <source>
        <dbReference type="ARBA" id="ARBA00022692"/>
    </source>
</evidence>
<dbReference type="PANTHER" id="PTHR11923:SF110">
    <property type="entry name" value="SCAVENGER RECEPTOR CLASS B MEMBER 1"/>
    <property type="match status" value="1"/>
</dbReference>
<evidence type="ECO:0000256" key="6">
    <source>
        <dbReference type="ARBA" id="ARBA00022989"/>
    </source>
</evidence>
<dbReference type="PRINTS" id="PR01609">
    <property type="entry name" value="CD36FAMILY"/>
</dbReference>
<dbReference type="InterPro" id="IPR002159">
    <property type="entry name" value="CD36_fam"/>
</dbReference>
<evidence type="ECO:0000256" key="10">
    <source>
        <dbReference type="ARBA" id="ARBA00023180"/>
    </source>
</evidence>
<dbReference type="Pfam" id="PF01130">
    <property type="entry name" value="CD36"/>
    <property type="match status" value="1"/>
</dbReference>